<dbReference type="Gene3D" id="3.40.50.1820">
    <property type="entry name" value="alpha/beta hydrolase"/>
    <property type="match status" value="1"/>
</dbReference>
<reference evidence="3" key="1">
    <citation type="submission" date="2024-05" db="EMBL/GenBank/DDBJ databases">
        <title>Alkalihalobacillus sp. strain MEB203 novel alkaliphilic bacterium from Lonar Lake, India.</title>
        <authorList>
            <person name="Joshi A."/>
            <person name="Thite S."/>
            <person name="Mengade P."/>
        </authorList>
    </citation>
    <scope>NUCLEOTIDE SEQUENCE</scope>
    <source>
        <strain evidence="3">MEB 203</strain>
    </source>
</reference>
<dbReference type="InterPro" id="IPR029058">
    <property type="entry name" value="AB_hydrolase_fold"/>
</dbReference>
<name>A0ABT5V9K0_9BACI</name>
<comment type="caution">
    <text evidence="3">The sequence shown here is derived from an EMBL/GenBank/DDBJ whole genome shotgun (WGS) entry which is preliminary data.</text>
</comment>
<dbReference type="Proteomes" id="UP001148125">
    <property type="component" value="Unassembled WGS sequence"/>
</dbReference>
<evidence type="ECO:0000313" key="3">
    <source>
        <dbReference type="EMBL" id="MDE5411960.1"/>
    </source>
</evidence>
<dbReference type="InterPro" id="IPR050266">
    <property type="entry name" value="AB_hydrolase_sf"/>
</dbReference>
<dbReference type="RefSeq" id="WP_275116588.1">
    <property type="nucleotide sequence ID" value="NZ_JAOTPO010000001.1"/>
</dbReference>
<evidence type="ECO:0000259" key="2">
    <source>
        <dbReference type="Pfam" id="PF00561"/>
    </source>
</evidence>
<organism evidence="3 4">
    <name type="scientific">Alkalihalobacterium chitinilyticum</name>
    <dbReference type="NCBI Taxonomy" id="2980103"/>
    <lineage>
        <taxon>Bacteria</taxon>
        <taxon>Bacillati</taxon>
        <taxon>Bacillota</taxon>
        <taxon>Bacilli</taxon>
        <taxon>Bacillales</taxon>
        <taxon>Bacillaceae</taxon>
        <taxon>Alkalihalobacterium</taxon>
    </lineage>
</organism>
<dbReference type="InterPro" id="IPR000073">
    <property type="entry name" value="AB_hydrolase_1"/>
</dbReference>
<dbReference type="PANTHER" id="PTHR43798:SF31">
    <property type="entry name" value="AB HYDROLASE SUPERFAMILY PROTEIN YCLE"/>
    <property type="match status" value="1"/>
</dbReference>
<protein>
    <submittedName>
        <fullName evidence="3">Alpha/beta hydrolase</fullName>
    </submittedName>
</protein>
<accession>A0ABT5V9K0</accession>
<sequence>MYNVVVNDITLYYDRLGTGEPLVLIHGLGERKEGWKYQHELANHYDLIIPDLRGFGKSTLPDNKEISITNFAKDILALLDKLNIKTAHICGLSMGGIIAQEIYKLDSSKVQSLILANSIFYVPKWLGNFIYKSRKKKIEQLTPEEHKMISTERCLYTKDRKMIEKVLPAWSDKFNSFIPAWKACLEIDYRTLLPTIDVPTLVILCKNDKICRPYNQKKMHKLIPNSQLVTIKKAGHVGKIEKPDEFNHAILHFLQSTYDQDHPTSAQFFMEIK</sequence>
<dbReference type="GO" id="GO:0016787">
    <property type="term" value="F:hydrolase activity"/>
    <property type="evidence" value="ECO:0007669"/>
    <property type="project" value="UniProtKB-KW"/>
</dbReference>
<dbReference type="EMBL" id="JAOTPO010000001">
    <property type="protein sequence ID" value="MDE5411960.1"/>
    <property type="molecule type" value="Genomic_DNA"/>
</dbReference>
<keyword evidence="4" id="KW-1185">Reference proteome</keyword>
<evidence type="ECO:0000256" key="1">
    <source>
        <dbReference type="ARBA" id="ARBA00022801"/>
    </source>
</evidence>
<feature type="domain" description="AB hydrolase-1" evidence="2">
    <location>
        <begin position="21"/>
        <end position="243"/>
    </location>
</feature>
<dbReference type="Pfam" id="PF00561">
    <property type="entry name" value="Abhydrolase_1"/>
    <property type="match status" value="1"/>
</dbReference>
<dbReference type="SUPFAM" id="SSF53474">
    <property type="entry name" value="alpha/beta-Hydrolases"/>
    <property type="match status" value="1"/>
</dbReference>
<proteinExistence type="predicted"/>
<gene>
    <name evidence="3" type="ORF">N7Z68_01005</name>
</gene>
<dbReference type="PANTHER" id="PTHR43798">
    <property type="entry name" value="MONOACYLGLYCEROL LIPASE"/>
    <property type="match status" value="1"/>
</dbReference>
<evidence type="ECO:0000313" key="4">
    <source>
        <dbReference type="Proteomes" id="UP001148125"/>
    </source>
</evidence>
<dbReference type="InterPro" id="IPR000639">
    <property type="entry name" value="Epox_hydrolase-like"/>
</dbReference>
<keyword evidence="1 3" id="KW-0378">Hydrolase</keyword>
<dbReference type="PRINTS" id="PR00412">
    <property type="entry name" value="EPOXHYDRLASE"/>
</dbReference>